<dbReference type="EMBL" id="WEGH01000004">
    <property type="protein sequence ID" value="MQY08021.1"/>
    <property type="molecule type" value="Genomic_DNA"/>
</dbReference>
<dbReference type="RefSeq" id="WP_153538606.1">
    <property type="nucleotide sequence ID" value="NZ_WEGH01000004.1"/>
</dbReference>
<keyword evidence="5" id="KW-1185">Reference proteome</keyword>
<evidence type="ECO:0000259" key="3">
    <source>
        <dbReference type="Pfam" id="PF05305"/>
    </source>
</evidence>
<dbReference type="OrthoDB" id="3481203at2"/>
<accession>A0A7K0C3K3</accession>
<gene>
    <name evidence="4" type="ORF">ACRB68_61230</name>
</gene>
<evidence type="ECO:0000256" key="1">
    <source>
        <dbReference type="SAM" id="MobiDB-lite"/>
    </source>
</evidence>
<reference evidence="4 5" key="1">
    <citation type="submission" date="2019-10" db="EMBL/GenBank/DDBJ databases">
        <title>Actinomadura rubteroloni sp. nov. and Actinomadura macrotermitis sp. nov., isolated from the gut of fungus growing-termite Macrotermes natalensis.</title>
        <authorList>
            <person name="Benndorf R."/>
            <person name="Martin K."/>
            <person name="Kuefner M."/>
            <person name="De Beer W."/>
            <person name="Kaster A.-K."/>
            <person name="Vollmers J."/>
            <person name="Poulsen M."/>
            <person name="Beemelmanns C."/>
        </authorList>
    </citation>
    <scope>NUCLEOTIDE SEQUENCE [LARGE SCALE GENOMIC DNA]</scope>
    <source>
        <strain evidence="4 5">RB68</strain>
    </source>
</reference>
<feature type="signal peptide" evidence="2">
    <location>
        <begin position="1"/>
        <end position="21"/>
    </location>
</feature>
<dbReference type="Pfam" id="PF05305">
    <property type="entry name" value="DUF732"/>
    <property type="match status" value="1"/>
</dbReference>
<evidence type="ECO:0000313" key="4">
    <source>
        <dbReference type="EMBL" id="MQY08021.1"/>
    </source>
</evidence>
<sequence length="151" mass="15793">MNAKNRSAAALLLCLPLFALGACGVGREDAQRAAGNATAATQTVTEQPPRTVTKTVSPEPAPTVTRTHVDRDPTPAPADPGQSFVAAYESAGITAPPGWADETAVQVCDAWQSGRSTDDTDAILLDGGIYANHVRVFSDIIEAWYCPGDQP</sequence>
<name>A0A7K0C3K3_9ACTN</name>
<keyword evidence="2" id="KW-0732">Signal</keyword>
<dbReference type="Proteomes" id="UP000487268">
    <property type="component" value="Unassembled WGS sequence"/>
</dbReference>
<proteinExistence type="predicted"/>
<feature type="chain" id="PRO_5039721151" description="DUF732 domain-containing protein" evidence="2">
    <location>
        <begin position="22"/>
        <end position="151"/>
    </location>
</feature>
<evidence type="ECO:0000313" key="5">
    <source>
        <dbReference type="Proteomes" id="UP000487268"/>
    </source>
</evidence>
<dbReference type="AlphaFoldDB" id="A0A7K0C3K3"/>
<evidence type="ECO:0000256" key="2">
    <source>
        <dbReference type="SAM" id="SignalP"/>
    </source>
</evidence>
<feature type="compositionally biased region" description="Low complexity" evidence="1">
    <location>
        <begin position="34"/>
        <end position="45"/>
    </location>
</feature>
<dbReference type="InterPro" id="IPR007969">
    <property type="entry name" value="DUF732"/>
</dbReference>
<comment type="caution">
    <text evidence="4">The sequence shown here is derived from an EMBL/GenBank/DDBJ whole genome shotgun (WGS) entry which is preliminary data.</text>
</comment>
<organism evidence="4 5">
    <name type="scientific">Actinomadura macrotermitis</name>
    <dbReference type="NCBI Taxonomy" id="2585200"/>
    <lineage>
        <taxon>Bacteria</taxon>
        <taxon>Bacillati</taxon>
        <taxon>Actinomycetota</taxon>
        <taxon>Actinomycetes</taxon>
        <taxon>Streptosporangiales</taxon>
        <taxon>Thermomonosporaceae</taxon>
        <taxon>Actinomadura</taxon>
    </lineage>
</organism>
<protein>
    <recommendedName>
        <fullName evidence="3">DUF732 domain-containing protein</fullName>
    </recommendedName>
</protein>
<feature type="compositionally biased region" description="Polar residues" evidence="1">
    <location>
        <begin position="46"/>
        <end position="56"/>
    </location>
</feature>
<feature type="domain" description="DUF732" evidence="3">
    <location>
        <begin position="82"/>
        <end position="147"/>
    </location>
</feature>
<feature type="region of interest" description="Disordered" evidence="1">
    <location>
        <begin position="34"/>
        <end position="82"/>
    </location>
</feature>
<dbReference type="PROSITE" id="PS51257">
    <property type="entry name" value="PROKAR_LIPOPROTEIN"/>
    <property type="match status" value="1"/>
</dbReference>